<dbReference type="PROSITE" id="PS50132">
    <property type="entry name" value="RGS"/>
    <property type="match status" value="1"/>
</dbReference>
<dbReference type="PANTHER" id="PTHR43558:SF6">
    <property type="entry name" value="REDUCTASE, PUTATIVE (AFU_ORTHOLOGUE AFUA_3G10540)-RELATED"/>
    <property type="match status" value="1"/>
</dbReference>
<dbReference type="Proteomes" id="UP000006671">
    <property type="component" value="Unassembled WGS sequence"/>
</dbReference>
<evidence type="ECO:0000256" key="1">
    <source>
        <dbReference type="SAM" id="Coils"/>
    </source>
</evidence>
<feature type="domain" description="F-box" evidence="4">
    <location>
        <begin position="104"/>
        <end position="152"/>
    </location>
</feature>
<dbReference type="SUPFAM" id="SSF48097">
    <property type="entry name" value="Regulator of G-protein signaling, RGS"/>
    <property type="match status" value="1"/>
</dbReference>
<protein>
    <submittedName>
        <fullName evidence="5">Predicted protein</fullName>
    </submittedName>
</protein>
<keyword evidence="6" id="KW-1185">Reference proteome</keyword>
<feature type="compositionally biased region" description="Polar residues" evidence="2">
    <location>
        <begin position="1058"/>
        <end position="1073"/>
    </location>
</feature>
<evidence type="ECO:0000313" key="6">
    <source>
        <dbReference type="Proteomes" id="UP000006671"/>
    </source>
</evidence>
<dbReference type="KEGG" id="ngr:NAEGRDRAFT_48052"/>
<reference evidence="5 6" key="1">
    <citation type="journal article" date="2010" name="Cell">
        <title>The genome of Naegleria gruberi illuminates early eukaryotic versatility.</title>
        <authorList>
            <person name="Fritz-Laylin L.K."/>
            <person name="Prochnik S.E."/>
            <person name="Ginger M.L."/>
            <person name="Dacks J.B."/>
            <person name="Carpenter M.L."/>
            <person name="Field M.C."/>
            <person name="Kuo A."/>
            <person name="Paredez A."/>
            <person name="Chapman J."/>
            <person name="Pham J."/>
            <person name="Shu S."/>
            <person name="Neupane R."/>
            <person name="Cipriano M."/>
            <person name="Mancuso J."/>
            <person name="Tu H."/>
            <person name="Salamov A."/>
            <person name="Lindquist E."/>
            <person name="Shapiro H."/>
            <person name="Lucas S."/>
            <person name="Grigoriev I.V."/>
            <person name="Cande W.Z."/>
            <person name="Fulton C."/>
            <person name="Rokhsar D.S."/>
            <person name="Dawson S.C."/>
        </authorList>
    </citation>
    <scope>NUCLEOTIDE SEQUENCE [LARGE SCALE GENOMIC DNA]</scope>
    <source>
        <strain evidence="5 6">NEG-M</strain>
    </source>
</reference>
<feature type="region of interest" description="Disordered" evidence="2">
    <location>
        <begin position="1"/>
        <end position="45"/>
    </location>
</feature>
<dbReference type="SUPFAM" id="SSF55961">
    <property type="entry name" value="Bet v1-like"/>
    <property type="match status" value="1"/>
</dbReference>
<dbReference type="InterPro" id="IPR001810">
    <property type="entry name" value="F-box_dom"/>
</dbReference>
<dbReference type="Gene3D" id="1.10.167.10">
    <property type="entry name" value="Regulator of G-protein Signalling 4, domain 2"/>
    <property type="match status" value="1"/>
</dbReference>
<dbReference type="GeneID" id="8859320"/>
<proteinExistence type="predicted"/>
<feature type="region of interest" description="Disordered" evidence="2">
    <location>
        <begin position="1050"/>
        <end position="1083"/>
    </location>
</feature>
<dbReference type="InParanoid" id="D2VAV2"/>
<evidence type="ECO:0000259" key="4">
    <source>
        <dbReference type="PROSITE" id="PS50181"/>
    </source>
</evidence>
<gene>
    <name evidence="5" type="ORF">NAEGRDRAFT_48052</name>
</gene>
<keyword evidence="1" id="KW-0175">Coiled coil</keyword>
<dbReference type="EMBL" id="GG738860">
    <property type="protein sequence ID" value="EFC46013.1"/>
    <property type="molecule type" value="Genomic_DNA"/>
</dbReference>
<dbReference type="PROSITE" id="PS50181">
    <property type="entry name" value="FBOX"/>
    <property type="match status" value="1"/>
</dbReference>
<dbReference type="Gene3D" id="3.30.530.20">
    <property type="match status" value="1"/>
</dbReference>
<name>D2VAV2_NAEGR</name>
<dbReference type="RefSeq" id="XP_002678757.1">
    <property type="nucleotide sequence ID" value="XM_002678711.1"/>
</dbReference>
<organism evidence="6">
    <name type="scientific">Naegleria gruberi</name>
    <name type="common">Amoeba</name>
    <dbReference type="NCBI Taxonomy" id="5762"/>
    <lineage>
        <taxon>Eukaryota</taxon>
        <taxon>Discoba</taxon>
        <taxon>Heterolobosea</taxon>
        <taxon>Tetramitia</taxon>
        <taxon>Eutetramitia</taxon>
        <taxon>Vahlkampfiidae</taxon>
        <taxon>Naegleria</taxon>
    </lineage>
</organism>
<dbReference type="InterPro" id="IPR053354">
    <property type="entry name" value="MGDG_epimerase"/>
</dbReference>
<accession>D2VAV2</accession>
<dbReference type="PANTHER" id="PTHR43558">
    <property type="entry name" value="REDUCTASE, PUTATIVE (AFU_ORTHOLOGUE AFUA_3G10540)-RELATED"/>
    <property type="match status" value="1"/>
</dbReference>
<dbReference type="InterPro" id="IPR016137">
    <property type="entry name" value="RGS"/>
</dbReference>
<sequence>MKRKPITSSSASKKAKTTNTEQQPIIISSQDSNNEESNNDQYYDPDTIFLLDSNGEFVIIPDDQEPISSEETEETNLLVSSSQSPPFDYSIYTSIDQFLIIPTHNLIKEIPHEIIANWMFYMDKQTLFNFIRVSREVYNIFDEIYAESVERLRLEILNNKRKSSDLNRLLDLFSNESRERSGEKVMLTYDDYFRMRSFTPWPLSYFHDRTRFESVVNENDPQIKVINEKADEQMARLLEMNNEQMNKETAQYEKVLPYGVFPRKDIYYLTFNQLVKRKCVKNLKEDLYMYTDQAYKIERVITSDLYANEEKKYSVDYHTYVDKHSHPTTVYIERIVRFFKHPNEMTFSDFDNRFKNNFLSELARILVYDCVFEYNKSTKTRERFVVSGGSLLHTLTGCGCQDIDIFIINNQEPDEIVNQAIKQVLLKFEEKTSNFTYNIMGSKTTINICEERPKMSIANGYRVETNQNIQIVLLRYDSIEELLLFFDLDCCKLAFDGIRVYTVLECLRSLKYKINFLPKRTGNTEINRARALKYGFRGFFTFTLDTDHPLSHAMHCDFVVEKLRKKITTEYKETRIDDIYNGRRNPTTQFFVQPKDFSFAAPMKESSDLDESNYLYPLILRNVDYHFVDLCKSIGLGAALWKLKKNISRERSCYIFDFLLDGDTKSKALFTSELKLENSERKGGSEMLEKLISLDGYTFLDRPSELFKNLQQDYNLVKNKYSYSHLVQKYNIVNCAKCSNYIYSTQIASQLRLKKRQHDSSIEIPKFDTINENNFNPEIHFCCDSCLRKVNGMIKFRAFIQSTSYGVSGAEKGIVTLLVEQDQNSGISKRKIFIYLEGAYGLEELQIAFYSLLNYRKYIEYISVDDEIHVKLANTTIVSSDYEVLYPPKTYPPKFDWMFNGSIVEKYLNTRLDKNRLELAADITEHFITVSQHELNLSMSIRNDILTRWEQIEERNKNVIDDDLIACPIDLFSRAQDVIFIEMKQDNFSRFVDSDIFKKFLIRELKKNDHILESLGTCKFNSRTGSLGSLSSEDLMNNLTPVSSSISSSPLHAISHSQPNNSSFSGNVNLTPRSSQDSESDSLDEKIATFYEKQNDSNESLLLPIIDDMSPYITPKDYDLGMKLVNSLNDSNMWKTIDEKVGLKTLVSNPVFSFSPRKSESGKIIVCNSGILTGKPRDWLNLLFSDSINKMIHEKMKKRFQVDYIKINPKNGAHYPNTIVYTEAQFPFPLTNRDFIFCRSVIPDLYNETTGEYDRYVFIQKPTQHHEYPARNSPIRALHYIFYIVEKKTQSSVKYSVFETGDLSGKIPPKIVSSFFKTIANAMHKKVIKACEKIYNEEIVSKDADGALSTLTEMLKYLEHERANKSNSTIAEKH</sequence>
<dbReference type="InterPro" id="IPR036305">
    <property type="entry name" value="RGS_sf"/>
</dbReference>
<feature type="coiled-coil region" evidence="1">
    <location>
        <begin position="223"/>
        <end position="255"/>
    </location>
</feature>
<dbReference type="OrthoDB" id="1295045at2759"/>
<dbReference type="Pfam" id="PF00615">
    <property type="entry name" value="RGS"/>
    <property type="match status" value="1"/>
</dbReference>
<dbReference type="InterPro" id="IPR023393">
    <property type="entry name" value="START-like_dom_sf"/>
</dbReference>
<dbReference type="InterPro" id="IPR044926">
    <property type="entry name" value="RGS_subdomain_2"/>
</dbReference>
<evidence type="ECO:0000259" key="3">
    <source>
        <dbReference type="PROSITE" id="PS50132"/>
    </source>
</evidence>
<evidence type="ECO:0000313" key="5">
    <source>
        <dbReference type="EMBL" id="EFC46013.1"/>
    </source>
</evidence>
<evidence type="ECO:0000256" key="2">
    <source>
        <dbReference type="SAM" id="MobiDB-lite"/>
    </source>
</evidence>
<dbReference type="VEuPathDB" id="AmoebaDB:NAEGRDRAFT_48052"/>
<feature type="domain" description="RGS" evidence="3">
    <location>
        <begin position="904"/>
        <end position="1001"/>
    </location>
</feature>